<protein>
    <submittedName>
        <fullName evidence="1 2">Uncharacterized protein</fullName>
    </submittedName>
</protein>
<dbReference type="RefSeq" id="XP_005829955.1">
    <property type="nucleotide sequence ID" value="XM_005829898.1"/>
</dbReference>
<evidence type="ECO:0000313" key="2">
    <source>
        <dbReference type="EnsemblProtists" id="EKX42975"/>
    </source>
</evidence>
<evidence type="ECO:0000313" key="1">
    <source>
        <dbReference type="EMBL" id="EKX42975.1"/>
    </source>
</evidence>
<dbReference type="PaxDb" id="55529-EKX42975"/>
<gene>
    <name evidence="1" type="ORF">GUITHDRAFT_153411</name>
</gene>
<proteinExistence type="predicted"/>
<dbReference type="GeneID" id="17299603"/>
<keyword evidence="3" id="KW-1185">Reference proteome</keyword>
<name>L1J4G1_GUITC</name>
<reference evidence="3" key="2">
    <citation type="submission" date="2012-11" db="EMBL/GenBank/DDBJ databases">
        <authorList>
            <person name="Kuo A."/>
            <person name="Curtis B.A."/>
            <person name="Tanifuji G."/>
            <person name="Burki F."/>
            <person name="Gruber A."/>
            <person name="Irimia M."/>
            <person name="Maruyama S."/>
            <person name="Arias M.C."/>
            <person name="Ball S.G."/>
            <person name="Gile G.H."/>
            <person name="Hirakawa Y."/>
            <person name="Hopkins J.F."/>
            <person name="Rensing S.A."/>
            <person name="Schmutz J."/>
            <person name="Symeonidi A."/>
            <person name="Elias M."/>
            <person name="Eveleigh R.J."/>
            <person name="Herman E.K."/>
            <person name="Klute M.J."/>
            <person name="Nakayama T."/>
            <person name="Obornik M."/>
            <person name="Reyes-Prieto A."/>
            <person name="Armbrust E.V."/>
            <person name="Aves S.J."/>
            <person name="Beiko R.G."/>
            <person name="Coutinho P."/>
            <person name="Dacks J.B."/>
            <person name="Durnford D.G."/>
            <person name="Fast N.M."/>
            <person name="Green B.R."/>
            <person name="Grisdale C."/>
            <person name="Hempe F."/>
            <person name="Henrissat B."/>
            <person name="Hoppner M.P."/>
            <person name="Ishida K.-I."/>
            <person name="Kim E."/>
            <person name="Koreny L."/>
            <person name="Kroth P.G."/>
            <person name="Liu Y."/>
            <person name="Malik S.-B."/>
            <person name="Maier U.G."/>
            <person name="McRose D."/>
            <person name="Mock T."/>
            <person name="Neilson J.A."/>
            <person name="Onodera N.T."/>
            <person name="Poole A.M."/>
            <person name="Pritham E.J."/>
            <person name="Richards T.A."/>
            <person name="Rocap G."/>
            <person name="Roy S.W."/>
            <person name="Sarai C."/>
            <person name="Schaack S."/>
            <person name="Shirato S."/>
            <person name="Slamovits C.H."/>
            <person name="Spencer D.F."/>
            <person name="Suzuki S."/>
            <person name="Worden A.Z."/>
            <person name="Zauner S."/>
            <person name="Barry K."/>
            <person name="Bell C."/>
            <person name="Bharti A.K."/>
            <person name="Crow J.A."/>
            <person name="Grimwood J."/>
            <person name="Kramer R."/>
            <person name="Lindquist E."/>
            <person name="Lucas S."/>
            <person name="Salamov A."/>
            <person name="McFadden G.I."/>
            <person name="Lane C.E."/>
            <person name="Keeling P.J."/>
            <person name="Gray M.W."/>
            <person name="Grigoriev I.V."/>
            <person name="Archibald J.M."/>
        </authorList>
    </citation>
    <scope>NUCLEOTIDE SEQUENCE</scope>
    <source>
        <strain evidence="3">CCMP2712</strain>
    </source>
</reference>
<dbReference type="EMBL" id="JH993013">
    <property type="protein sequence ID" value="EKX42975.1"/>
    <property type="molecule type" value="Genomic_DNA"/>
</dbReference>
<dbReference type="KEGG" id="gtt:GUITHDRAFT_153411"/>
<evidence type="ECO:0000313" key="3">
    <source>
        <dbReference type="Proteomes" id="UP000011087"/>
    </source>
</evidence>
<organism evidence="1">
    <name type="scientific">Guillardia theta (strain CCMP2712)</name>
    <name type="common">Cryptophyte</name>
    <dbReference type="NCBI Taxonomy" id="905079"/>
    <lineage>
        <taxon>Eukaryota</taxon>
        <taxon>Cryptophyceae</taxon>
        <taxon>Pyrenomonadales</taxon>
        <taxon>Geminigeraceae</taxon>
        <taxon>Guillardia</taxon>
    </lineage>
</organism>
<sequence>MMHTKLAVWFGALLSSGVLVALVVMGRSPTALLQGGALRDRFGFVDRNSDPAMSRMNKIVKSMRLSQENRDMSHTGNDQWSRYKDYQEESAIKKLRYDMERQKRIMSTILQKPTAPVPFTSTGFFK</sequence>
<dbReference type="AlphaFoldDB" id="L1J4G1"/>
<accession>L1J4G1</accession>
<dbReference type="Proteomes" id="UP000011087">
    <property type="component" value="Unassembled WGS sequence"/>
</dbReference>
<reference evidence="2" key="3">
    <citation type="submission" date="2016-03" db="UniProtKB">
        <authorList>
            <consortium name="EnsemblProtists"/>
        </authorList>
    </citation>
    <scope>IDENTIFICATION</scope>
</reference>
<dbReference type="HOGENOM" id="CLU_1985842_0_0_1"/>
<reference evidence="1 3" key="1">
    <citation type="journal article" date="2012" name="Nature">
        <title>Algal genomes reveal evolutionary mosaicism and the fate of nucleomorphs.</title>
        <authorList>
            <consortium name="DOE Joint Genome Institute"/>
            <person name="Curtis B.A."/>
            <person name="Tanifuji G."/>
            <person name="Burki F."/>
            <person name="Gruber A."/>
            <person name="Irimia M."/>
            <person name="Maruyama S."/>
            <person name="Arias M.C."/>
            <person name="Ball S.G."/>
            <person name="Gile G.H."/>
            <person name="Hirakawa Y."/>
            <person name="Hopkins J.F."/>
            <person name="Kuo A."/>
            <person name="Rensing S.A."/>
            <person name="Schmutz J."/>
            <person name="Symeonidi A."/>
            <person name="Elias M."/>
            <person name="Eveleigh R.J."/>
            <person name="Herman E.K."/>
            <person name="Klute M.J."/>
            <person name="Nakayama T."/>
            <person name="Obornik M."/>
            <person name="Reyes-Prieto A."/>
            <person name="Armbrust E.V."/>
            <person name="Aves S.J."/>
            <person name="Beiko R.G."/>
            <person name="Coutinho P."/>
            <person name="Dacks J.B."/>
            <person name="Durnford D.G."/>
            <person name="Fast N.M."/>
            <person name="Green B.R."/>
            <person name="Grisdale C.J."/>
            <person name="Hempel F."/>
            <person name="Henrissat B."/>
            <person name="Hoppner M.P."/>
            <person name="Ishida K."/>
            <person name="Kim E."/>
            <person name="Koreny L."/>
            <person name="Kroth P.G."/>
            <person name="Liu Y."/>
            <person name="Malik S.B."/>
            <person name="Maier U.G."/>
            <person name="McRose D."/>
            <person name="Mock T."/>
            <person name="Neilson J.A."/>
            <person name="Onodera N.T."/>
            <person name="Poole A.M."/>
            <person name="Pritham E.J."/>
            <person name="Richards T.A."/>
            <person name="Rocap G."/>
            <person name="Roy S.W."/>
            <person name="Sarai C."/>
            <person name="Schaack S."/>
            <person name="Shirato S."/>
            <person name="Slamovits C.H."/>
            <person name="Spencer D.F."/>
            <person name="Suzuki S."/>
            <person name="Worden A.Z."/>
            <person name="Zauner S."/>
            <person name="Barry K."/>
            <person name="Bell C."/>
            <person name="Bharti A.K."/>
            <person name="Crow J.A."/>
            <person name="Grimwood J."/>
            <person name="Kramer R."/>
            <person name="Lindquist E."/>
            <person name="Lucas S."/>
            <person name="Salamov A."/>
            <person name="McFadden G.I."/>
            <person name="Lane C.E."/>
            <person name="Keeling P.J."/>
            <person name="Gray M.W."/>
            <person name="Grigoriev I.V."/>
            <person name="Archibald J.M."/>
        </authorList>
    </citation>
    <scope>NUCLEOTIDE SEQUENCE</scope>
    <source>
        <strain evidence="1 3">CCMP2712</strain>
    </source>
</reference>
<dbReference type="EnsemblProtists" id="EKX42975">
    <property type="protein sequence ID" value="EKX42975"/>
    <property type="gene ID" value="GUITHDRAFT_153411"/>
</dbReference>